<gene>
    <name evidence="2" type="ORF">SCOCK_350078</name>
</gene>
<sequence length="87" mass="9291">MAGGPHPAGRRAGHRSQGRRGAGAVAGRGERHPAALGEPVALPRALLRRRLGAPRRRAAARGHVGGDRRGPGLRRPRRQSLSRRPHT</sequence>
<organism evidence="2 3">
    <name type="scientific">Actinacidiphila cocklensis</name>
    <dbReference type="NCBI Taxonomy" id="887465"/>
    <lineage>
        <taxon>Bacteria</taxon>
        <taxon>Bacillati</taxon>
        <taxon>Actinomycetota</taxon>
        <taxon>Actinomycetes</taxon>
        <taxon>Kitasatosporales</taxon>
        <taxon>Streptomycetaceae</taxon>
        <taxon>Actinacidiphila</taxon>
    </lineage>
</organism>
<evidence type="ECO:0000256" key="1">
    <source>
        <dbReference type="SAM" id="MobiDB-lite"/>
    </source>
</evidence>
<evidence type="ECO:0000313" key="2">
    <source>
        <dbReference type="EMBL" id="CAG6395745.1"/>
    </source>
</evidence>
<dbReference type="EMBL" id="CAJSLV010000065">
    <property type="protein sequence ID" value="CAG6395745.1"/>
    <property type="molecule type" value="Genomic_DNA"/>
</dbReference>
<feature type="compositionally biased region" description="Basic residues" evidence="1">
    <location>
        <begin position="71"/>
        <end position="87"/>
    </location>
</feature>
<keyword evidence="3" id="KW-1185">Reference proteome</keyword>
<dbReference type="AlphaFoldDB" id="A0A9W4DYB5"/>
<feature type="region of interest" description="Disordered" evidence="1">
    <location>
        <begin position="1"/>
        <end position="87"/>
    </location>
</feature>
<feature type="compositionally biased region" description="Basic residues" evidence="1">
    <location>
        <begin position="8"/>
        <end position="18"/>
    </location>
</feature>
<accession>A0A9W4DYB5</accession>
<name>A0A9W4DYB5_9ACTN</name>
<reference evidence="2" key="1">
    <citation type="submission" date="2021-05" db="EMBL/GenBank/DDBJ databases">
        <authorList>
            <person name="Arsene-Ploetze F."/>
        </authorList>
    </citation>
    <scope>NUCLEOTIDE SEQUENCE</scope>
    <source>
        <strain evidence="2">DSM 42138</strain>
    </source>
</reference>
<dbReference type="Proteomes" id="UP001152519">
    <property type="component" value="Unassembled WGS sequence"/>
</dbReference>
<evidence type="ECO:0000313" key="3">
    <source>
        <dbReference type="Proteomes" id="UP001152519"/>
    </source>
</evidence>
<feature type="compositionally biased region" description="Basic residues" evidence="1">
    <location>
        <begin position="46"/>
        <end position="60"/>
    </location>
</feature>
<comment type="caution">
    <text evidence="2">The sequence shown here is derived from an EMBL/GenBank/DDBJ whole genome shotgun (WGS) entry which is preliminary data.</text>
</comment>
<proteinExistence type="predicted"/>
<protein>
    <submittedName>
        <fullName evidence="2">Uncharacterized protein</fullName>
    </submittedName>
</protein>